<accession>A0A1I3IBM2</accession>
<protein>
    <submittedName>
        <fullName evidence="2">Uncharacterized protein</fullName>
    </submittedName>
</protein>
<keyword evidence="3" id="KW-1185">Reference proteome</keyword>
<name>A0A1I3IBM2_9ACTN</name>
<gene>
    <name evidence="2" type="ORF">SAMN05216275_103219</name>
</gene>
<dbReference type="AlphaFoldDB" id="A0A1I3IBM2"/>
<feature type="region of interest" description="Disordered" evidence="1">
    <location>
        <begin position="1"/>
        <end position="25"/>
    </location>
</feature>
<evidence type="ECO:0000256" key="1">
    <source>
        <dbReference type="SAM" id="MobiDB-lite"/>
    </source>
</evidence>
<proteinExistence type="predicted"/>
<sequence>MAARTRSGLRGMQTGSAAEGTGYRIHGTGGLMNDNSMAFRRHTDFCSADTAWIHSTRAGA</sequence>
<dbReference type="EMBL" id="FOQY01000003">
    <property type="protein sequence ID" value="SFI45342.1"/>
    <property type="molecule type" value="Genomic_DNA"/>
</dbReference>
<evidence type="ECO:0000313" key="2">
    <source>
        <dbReference type="EMBL" id="SFI45342.1"/>
    </source>
</evidence>
<evidence type="ECO:0000313" key="3">
    <source>
        <dbReference type="Proteomes" id="UP000199111"/>
    </source>
</evidence>
<organism evidence="2 3">
    <name type="scientific">Streptosporangium canum</name>
    <dbReference type="NCBI Taxonomy" id="324952"/>
    <lineage>
        <taxon>Bacteria</taxon>
        <taxon>Bacillati</taxon>
        <taxon>Actinomycetota</taxon>
        <taxon>Actinomycetes</taxon>
        <taxon>Streptosporangiales</taxon>
        <taxon>Streptosporangiaceae</taxon>
        <taxon>Streptosporangium</taxon>
    </lineage>
</organism>
<dbReference type="Proteomes" id="UP000199111">
    <property type="component" value="Unassembled WGS sequence"/>
</dbReference>
<reference evidence="3" key="1">
    <citation type="submission" date="2016-10" db="EMBL/GenBank/DDBJ databases">
        <authorList>
            <person name="Varghese N."/>
            <person name="Submissions S."/>
        </authorList>
    </citation>
    <scope>NUCLEOTIDE SEQUENCE [LARGE SCALE GENOMIC DNA]</scope>
    <source>
        <strain evidence="3">CGMCC 4.2126</strain>
    </source>
</reference>